<feature type="transmembrane region" description="Helical" evidence="1">
    <location>
        <begin position="67"/>
        <end position="96"/>
    </location>
</feature>
<feature type="transmembrane region" description="Helical" evidence="1">
    <location>
        <begin position="108"/>
        <end position="125"/>
    </location>
</feature>
<dbReference type="InterPro" id="IPR052529">
    <property type="entry name" value="Bact_Transport_Assoc"/>
</dbReference>
<evidence type="ECO:0000313" key="4">
    <source>
        <dbReference type="Proteomes" id="UP001484535"/>
    </source>
</evidence>
<feature type="transmembrane region" description="Helical" evidence="1">
    <location>
        <begin position="156"/>
        <end position="175"/>
    </location>
</feature>
<keyword evidence="4" id="KW-1185">Reference proteome</keyword>
<feature type="transmembrane region" description="Helical" evidence="1">
    <location>
        <begin position="377"/>
        <end position="396"/>
    </location>
</feature>
<dbReference type="PANTHER" id="PTHR30590">
    <property type="entry name" value="INNER MEMBRANE PROTEIN"/>
    <property type="match status" value="1"/>
</dbReference>
<evidence type="ECO:0000259" key="2">
    <source>
        <dbReference type="Pfam" id="PF04235"/>
    </source>
</evidence>
<feature type="transmembrane region" description="Helical" evidence="1">
    <location>
        <begin position="28"/>
        <end position="47"/>
    </location>
</feature>
<comment type="caution">
    <text evidence="3">The sequence shown here is derived from an EMBL/GenBank/DDBJ whole genome shotgun (WGS) entry which is preliminary data.</text>
</comment>
<keyword evidence="1" id="KW-0812">Transmembrane</keyword>
<dbReference type="Pfam" id="PF04235">
    <property type="entry name" value="DUF418"/>
    <property type="match status" value="1"/>
</dbReference>
<feature type="transmembrane region" description="Helical" evidence="1">
    <location>
        <begin position="303"/>
        <end position="326"/>
    </location>
</feature>
<reference evidence="3 4" key="1">
    <citation type="submission" date="2024-05" db="EMBL/GenBank/DDBJ databases">
        <authorList>
            <person name="Park S."/>
        </authorList>
    </citation>
    <scope>NUCLEOTIDE SEQUENCE [LARGE SCALE GENOMIC DNA]</scope>
    <source>
        <strain evidence="3 4">DGU5</strain>
    </source>
</reference>
<feature type="transmembrane region" description="Helical" evidence="1">
    <location>
        <begin position="267"/>
        <end position="291"/>
    </location>
</feature>
<keyword evidence="1" id="KW-0472">Membrane</keyword>
<proteinExistence type="predicted"/>
<accession>A0ABV0CXM1</accession>
<evidence type="ECO:0000256" key="1">
    <source>
        <dbReference type="SAM" id="Phobius"/>
    </source>
</evidence>
<protein>
    <submittedName>
        <fullName evidence="3">DUF418 domain-containing protein</fullName>
    </submittedName>
</protein>
<feature type="domain" description="DUF418" evidence="2">
    <location>
        <begin position="253"/>
        <end position="413"/>
    </location>
</feature>
<sequence>MTISRLRSPEERAVAGSMIRHRIAALDALRGVAVAGIVPMNVIAYAMPAAAYINPRAYGGEGPLATVLWALSFLLIEDKFRTLFAMMFGAGVTILIERGGAHPWRAHYARMAALFVIAMAHAVLLANNDVLRTYAVIGCLLPLLIRLPLRLLLAGAAALIAGQLAVSGYVAWGWLRYWHALATGLTFDMSGMADVERRFGADPQVIAASIAQWQESLPERIARRANDWPVQFASIVAQIPSTLAAMLAGVAAWRSGLLAGEWPQRRLLRLAAWLGLPSLVALAAMAAWSIVTGFNAIVTAFNALVLSAPFDLLLGVAYAALAMAMFGGPLAGRASTRRWAAVGRMALTNYLGTSLVFAALFAAWGVGLFGMVSRGQALALGLIPVALMLVVSPLWLRHFRQGPAEWLWRSLAALRPLPFRLPR</sequence>
<feature type="transmembrane region" description="Helical" evidence="1">
    <location>
        <begin position="232"/>
        <end position="255"/>
    </location>
</feature>
<dbReference type="EMBL" id="JBDLBR010000003">
    <property type="protein sequence ID" value="MEN7537618.1"/>
    <property type="molecule type" value="Genomic_DNA"/>
</dbReference>
<organism evidence="3 4">
    <name type="scientific">Aurantiacibacter flavus</name>
    <dbReference type="NCBI Taxonomy" id="3145232"/>
    <lineage>
        <taxon>Bacteria</taxon>
        <taxon>Pseudomonadati</taxon>
        <taxon>Pseudomonadota</taxon>
        <taxon>Alphaproteobacteria</taxon>
        <taxon>Sphingomonadales</taxon>
        <taxon>Erythrobacteraceae</taxon>
        <taxon>Aurantiacibacter</taxon>
    </lineage>
</organism>
<feature type="transmembrane region" description="Helical" evidence="1">
    <location>
        <begin position="347"/>
        <end position="371"/>
    </location>
</feature>
<dbReference type="InterPro" id="IPR007349">
    <property type="entry name" value="DUF418"/>
</dbReference>
<dbReference type="RefSeq" id="WP_346785063.1">
    <property type="nucleotide sequence ID" value="NZ_JBDLBR010000003.1"/>
</dbReference>
<gene>
    <name evidence="3" type="ORF">ABDJ38_10570</name>
</gene>
<evidence type="ECO:0000313" key="3">
    <source>
        <dbReference type="EMBL" id="MEN7537618.1"/>
    </source>
</evidence>
<dbReference type="PANTHER" id="PTHR30590:SF2">
    <property type="entry name" value="INNER MEMBRANE PROTEIN"/>
    <property type="match status" value="1"/>
</dbReference>
<keyword evidence="1" id="KW-1133">Transmembrane helix</keyword>
<name>A0ABV0CXM1_9SPHN</name>
<dbReference type="Proteomes" id="UP001484535">
    <property type="component" value="Unassembled WGS sequence"/>
</dbReference>